<evidence type="ECO:0000256" key="1">
    <source>
        <dbReference type="PROSITE-ProRule" id="PRU01005"/>
    </source>
</evidence>
<evidence type="ECO:0000313" key="4">
    <source>
        <dbReference type="EMBL" id="CAD6193468.1"/>
    </source>
</evidence>
<dbReference type="Proteomes" id="UP000835052">
    <property type="component" value="Unassembled WGS sequence"/>
</dbReference>
<dbReference type="PANTHER" id="PTHR47920:SF1">
    <property type="entry name" value="CUB-LIKE DOMAIN-CONTAINING PROTEIN"/>
    <property type="match status" value="1"/>
</dbReference>
<feature type="disulfide bond" evidence="1">
    <location>
        <begin position="615"/>
        <end position="649"/>
    </location>
</feature>
<proteinExistence type="predicted"/>
<dbReference type="PROSITE" id="PS51670">
    <property type="entry name" value="SHKT"/>
    <property type="match status" value="1"/>
</dbReference>
<keyword evidence="2" id="KW-1133">Transmembrane helix</keyword>
<dbReference type="Pfam" id="PF02408">
    <property type="entry name" value="CUB_2"/>
    <property type="match status" value="1"/>
</dbReference>
<accession>A0A8S1HGI3</accession>
<name>A0A8S1HGI3_9PELO</name>
<keyword evidence="2" id="KW-0812">Transmembrane</keyword>
<dbReference type="OrthoDB" id="5809946at2759"/>
<organism evidence="4 5">
    <name type="scientific">Caenorhabditis auriculariae</name>
    <dbReference type="NCBI Taxonomy" id="2777116"/>
    <lineage>
        <taxon>Eukaryota</taxon>
        <taxon>Metazoa</taxon>
        <taxon>Ecdysozoa</taxon>
        <taxon>Nematoda</taxon>
        <taxon>Chromadorea</taxon>
        <taxon>Rhabditida</taxon>
        <taxon>Rhabditina</taxon>
        <taxon>Rhabditomorpha</taxon>
        <taxon>Rhabditoidea</taxon>
        <taxon>Rhabditidae</taxon>
        <taxon>Peloderinae</taxon>
        <taxon>Caenorhabditis</taxon>
    </lineage>
</organism>
<feature type="domain" description="ShKT" evidence="3">
    <location>
        <begin position="615"/>
        <end position="649"/>
    </location>
</feature>
<comment type="caution">
    <text evidence="1">Lacks conserved residue(s) required for the propagation of feature annotation.</text>
</comment>
<keyword evidence="1" id="KW-1015">Disulfide bond</keyword>
<feature type="transmembrane region" description="Helical" evidence="2">
    <location>
        <begin position="594"/>
        <end position="612"/>
    </location>
</feature>
<reference evidence="4" key="1">
    <citation type="submission" date="2020-10" db="EMBL/GenBank/DDBJ databases">
        <authorList>
            <person name="Kikuchi T."/>
        </authorList>
    </citation>
    <scope>NUCLEOTIDE SEQUENCE</scope>
    <source>
        <strain evidence="4">NKZ352</strain>
    </source>
</reference>
<dbReference type="PANTHER" id="PTHR47920">
    <property type="entry name" value="PROTEIN CBG13378-RELATED"/>
    <property type="match status" value="1"/>
</dbReference>
<keyword evidence="5" id="KW-1185">Reference proteome</keyword>
<evidence type="ECO:0000259" key="3">
    <source>
        <dbReference type="PROSITE" id="PS51670"/>
    </source>
</evidence>
<evidence type="ECO:0000256" key="2">
    <source>
        <dbReference type="SAM" id="Phobius"/>
    </source>
</evidence>
<dbReference type="InterPro" id="IPR003366">
    <property type="entry name" value="CUB-like_dom"/>
</dbReference>
<dbReference type="AlphaFoldDB" id="A0A8S1HGI3"/>
<keyword evidence="2" id="KW-0472">Membrane</keyword>
<sequence length="649" mass="70942">MKPRHLVPSRGKIDYREVGQKAGKKLGDDKKCVCYGPLPQEHQSTRHTPDDRCARPGRMENVWSTLNNTSRTWIIKVSKRKANPFSMISNIQLISIAVIFKSVQASTAFTCTQLDANVMQPNNTVTLPANSSEAVAVPANFSCTYRFLVRGPSFLMINVTHRLMDRDQIILIDAQNYTKQIDSTETVNYQFYASTGEGRIVINTGSSGGSKALLQLHWFTVAQVEKVWKVHPNRQGVFLDANSLRLQPQTVSSSFSDGKVALAIAQTGLAEPFDSFFVFEGQNISDSFSRRLSSYTSSNPLISKTSTLTIVGLSPVSFHSYIIALEYSNIQSFDQYRSYTVLPSGLNGAVESLDVKTAVTIFSPSTSNLYLTGLRYTEMGNVSCVVTGLSSTPSNSSKILLVYNPETTDDNCFPQHFPAGLFSFEVVGCSLNFSVVSNEPTGYYEVMEGRSGYVFTPSFLDPSAYSATNVTFNSNASLSYQTFVESVLVTKDEQLAVNVYTDTGKTAMSILVTGNQTGANAEGYGTTVNIAFRGDADNGSAKVRFAVGSALGELSSHLPAPLFYGPYKCFKSSIIFTIDIVSLPIHPIMSSIKIFGLYVLLALVFAVVLVSAEKCEDSEDGHCEVLSHFCGDSKWAHLTANCRKTCGFC</sequence>
<dbReference type="InterPro" id="IPR003582">
    <property type="entry name" value="ShKT_dom"/>
</dbReference>
<gene>
    <name evidence="4" type="ORF">CAUJ_LOCUS9387</name>
</gene>
<protein>
    <recommendedName>
        <fullName evidence="3">ShKT domain-containing protein</fullName>
    </recommendedName>
</protein>
<evidence type="ECO:0000313" key="5">
    <source>
        <dbReference type="Proteomes" id="UP000835052"/>
    </source>
</evidence>
<dbReference type="Gene3D" id="1.10.10.1870">
    <property type="entry name" value="ShTK domain-like"/>
    <property type="match status" value="1"/>
</dbReference>
<dbReference type="EMBL" id="CAJGYM010000035">
    <property type="protein sequence ID" value="CAD6193468.1"/>
    <property type="molecule type" value="Genomic_DNA"/>
</dbReference>
<comment type="caution">
    <text evidence="4">The sequence shown here is derived from an EMBL/GenBank/DDBJ whole genome shotgun (WGS) entry which is preliminary data.</text>
</comment>